<evidence type="ECO:0000313" key="2">
    <source>
        <dbReference type="Proteomes" id="UP000241764"/>
    </source>
</evidence>
<dbReference type="OrthoDB" id="8020870at2"/>
<evidence type="ECO:0000313" key="1">
    <source>
        <dbReference type="EMBL" id="PSH61762.1"/>
    </source>
</evidence>
<dbReference type="EMBL" id="PGGM01000011">
    <property type="protein sequence ID" value="PSH61762.1"/>
    <property type="molecule type" value="Genomic_DNA"/>
</dbReference>
<gene>
    <name evidence="1" type="ORF">CU103_20705</name>
</gene>
<protein>
    <submittedName>
        <fullName evidence="1">Uncharacterized protein</fullName>
    </submittedName>
</protein>
<dbReference type="AlphaFoldDB" id="A0A2P7B5L8"/>
<comment type="caution">
    <text evidence="1">The sequence shown here is derived from an EMBL/GenBank/DDBJ whole genome shotgun (WGS) entry which is preliminary data.</text>
</comment>
<reference evidence="2" key="1">
    <citation type="submission" date="2017-11" db="EMBL/GenBank/DDBJ databases">
        <authorList>
            <person name="Kuznetsova I."/>
            <person name="Sazanova A."/>
            <person name="Chirak E."/>
            <person name="Safronova V."/>
            <person name="Willems A."/>
        </authorList>
    </citation>
    <scope>NUCLEOTIDE SEQUENCE [LARGE SCALE GENOMIC DNA]</scope>
    <source>
        <strain evidence="2">CCBAU 03422</strain>
    </source>
</reference>
<sequence length="137" mass="14917">MIFSLVRILFIVSLFIGGLNSQVRAQDDLFAGRRGLAGPEQMPLENVTCDGLAAMLAGLEVPSGDRIDLWASGPLTLIHSDEALWYLAICSDPGIRVMCVTYSDNAMKLGERVLVRGGMRILDETHIVLDPCLASRD</sequence>
<dbReference type="Proteomes" id="UP000241764">
    <property type="component" value="Unassembled WGS sequence"/>
</dbReference>
<name>A0A2P7B5L8_9HYPH</name>
<organism evidence="1 2">
    <name type="scientific">Phyllobacterium sophorae</name>
    <dbReference type="NCBI Taxonomy" id="1520277"/>
    <lineage>
        <taxon>Bacteria</taxon>
        <taxon>Pseudomonadati</taxon>
        <taxon>Pseudomonadota</taxon>
        <taxon>Alphaproteobacteria</taxon>
        <taxon>Hyphomicrobiales</taxon>
        <taxon>Phyllobacteriaceae</taxon>
        <taxon>Phyllobacterium</taxon>
    </lineage>
</organism>
<dbReference type="RefSeq" id="WP_106665935.1">
    <property type="nucleotide sequence ID" value="NZ_PGGM01000011.1"/>
</dbReference>
<keyword evidence="2" id="KW-1185">Reference proteome</keyword>
<accession>A0A2P7B5L8</accession>
<proteinExistence type="predicted"/>